<dbReference type="AlphaFoldDB" id="A0A1H0SZL8"/>
<evidence type="ECO:0000313" key="1">
    <source>
        <dbReference type="EMBL" id="SDP46930.1"/>
    </source>
</evidence>
<evidence type="ECO:0000313" key="2">
    <source>
        <dbReference type="Proteomes" id="UP000199077"/>
    </source>
</evidence>
<gene>
    <name evidence="1" type="ORF">SAMN04489867_2564</name>
</gene>
<proteinExistence type="predicted"/>
<dbReference type="EMBL" id="LT629711">
    <property type="protein sequence ID" value="SDP46930.1"/>
    <property type="molecule type" value="Genomic_DNA"/>
</dbReference>
<dbReference type="InterPro" id="IPR025629">
    <property type="entry name" value="DUF4287"/>
</dbReference>
<evidence type="ECO:0008006" key="3">
    <source>
        <dbReference type="Google" id="ProtNLM"/>
    </source>
</evidence>
<dbReference type="OrthoDB" id="4559052at2"/>
<dbReference type="STRING" id="443156.SAMN04489867_2564"/>
<sequence>MSFQAYLDALETKTGRTPQELLDEAHAKGFGTDTKAGVVCEWLKDDYGVGRGHAMAFVHVLTKGPQISDKHVGTTGVHRDESNLLRLDGIARRDS</sequence>
<protein>
    <recommendedName>
        <fullName evidence="3">Valyl-tRNA synthetase</fullName>
    </recommendedName>
</protein>
<name>A0A1H0SZL8_9MICO</name>
<dbReference type="Proteomes" id="UP000199077">
    <property type="component" value="Chromosome I"/>
</dbReference>
<organism evidence="1 2">
    <name type="scientific">Pedococcus dokdonensis</name>
    <dbReference type="NCBI Taxonomy" id="443156"/>
    <lineage>
        <taxon>Bacteria</taxon>
        <taxon>Bacillati</taxon>
        <taxon>Actinomycetota</taxon>
        <taxon>Actinomycetes</taxon>
        <taxon>Micrococcales</taxon>
        <taxon>Intrasporangiaceae</taxon>
        <taxon>Pedococcus</taxon>
    </lineage>
</organism>
<dbReference type="RefSeq" id="WP_091786097.1">
    <property type="nucleotide sequence ID" value="NZ_LT629711.1"/>
</dbReference>
<dbReference type="Pfam" id="PF14117">
    <property type="entry name" value="DUF4287"/>
    <property type="match status" value="1"/>
</dbReference>
<accession>A0A1H0SZL8</accession>
<reference evidence="2" key="1">
    <citation type="submission" date="2016-10" db="EMBL/GenBank/DDBJ databases">
        <authorList>
            <person name="Varghese N."/>
            <person name="Submissions S."/>
        </authorList>
    </citation>
    <scope>NUCLEOTIDE SEQUENCE [LARGE SCALE GENOMIC DNA]</scope>
    <source>
        <strain evidence="2">DSM 22329</strain>
    </source>
</reference>
<keyword evidence="2" id="KW-1185">Reference proteome</keyword>